<dbReference type="Proteomes" id="UP001501788">
    <property type="component" value="Unassembled WGS sequence"/>
</dbReference>
<name>A0ABP8LBR9_9BURK</name>
<evidence type="ECO:0000313" key="1">
    <source>
        <dbReference type="EMBL" id="GAA4426665.1"/>
    </source>
</evidence>
<dbReference type="EMBL" id="BAABEX010000026">
    <property type="protein sequence ID" value="GAA4426665.1"/>
    <property type="molecule type" value="Genomic_DNA"/>
</dbReference>
<proteinExistence type="predicted"/>
<comment type="caution">
    <text evidence="1">The sequence shown here is derived from an EMBL/GenBank/DDBJ whole genome shotgun (WGS) entry which is preliminary data.</text>
</comment>
<accession>A0ABP8LBR9</accession>
<protein>
    <submittedName>
        <fullName evidence="1">Uncharacterized protein</fullName>
    </submittedName>
</protein>
<gene>
    <name evidence="1" type="ORF">GCM10023090_22890</name>
</gene>
<keyword evidence="2" id="KW-1185">Reference proteome</keyword>
<evidence type="ECO:0000313" key="2">
    <source>
        <dbReference type="Proteomes" id="UP001501788"/>
    </source>
</evidence>
<sequence length="104" mass="11774">MSQTDGLDELSAALQTARVEHELYHDCIWITLPKMQGHVEIKSWNNQNMGRTVQLSVNRQWFSLGSNEADFDGPPEAVITRVAERLRERGLSLFSSENGRSVDT</sequence>
<reference evidence="2" key="1">
    <citation type="journal article" date="2019" name="Int. J. Syst. Evol. Microbiol.">
        <title>The Global Catalogue of Microorganisms (GCM) 10K type strain sequencing project: providing services to taxonomists for standard genome sequencing and annotation.</title>
        <authorList>
            <consortium name="The Broad Institute Genomics Platform"/>
            <consortium name="The Broad Institute Genome Sequencing Center for Infectious Disease"/>
            <person name="Wu L."/>
            <person name="Ma J."/>
        </authorList>
    </citation>
    <scope>NUCLEOTIDE SEQUENCE [LARGE SCALE GENOMIC DNA]</scope>
    <source>
        <strain evidence="2">JCM 31890</strain>
    </source>
</reference>
<organism evidence="1 2">
    <name type="scientific">Acidovorax lacteus</name>
    <dbReference type="NCBI Taxonomy" id="1924988"/>
    <lineage>
        <taxon>Bacteria</taxon>
        <taxon>Pseudomonadati</taxon>
        <taxon>Pseudomonadota</taxon>
        <taxon>Betaproteobacteria</taxon>
        <taxon>Burkholderiales</taxon>
        <taxon>Comamonadaceae</taxon>
        <taxon>Acidovorax</taxon>
    </lineage>
</organism>